<dbReference type="OrthoDB" id="371918at2157"/>
<dbReference type="InterPro" id="IPR025420">
    <property type="entry name" value="DUF4143"/>
</dbReference>
<dbReference type="InterPro" id="IPR027417">
    <property type="entry name" value="P-loop_NTPase"/>
</dbReference>
<dbReference type="Proteomes" id="UP000005741">
    <property type="component" value="Chromosome"/>
</dbReference>
<dbReference type="PANTHER" id="PTHR33295">
    <property type="entry name" value="ATPASE"/>
    <property type="match status" value="1"/>
</dbReference>
<feature type="domain" description="AAA+ ATPase" evidence="1">
    <location>
        <begin position="37"/>
        <end position="158"/>
    </location>
</feature>
<dbReference type="PATRIC" id="fig|937775.9.peg.3256"/>
<evidence type="ECO:0000259" key="1">
    <source>
        <dbReference type="SMART" id="SM00382"/>
    </source>
</evidence>
<gene>
    <name evidence="2" type="ORF">Metlim_2907</name>
</gene>
<organism evidence="2 3">
    <name type="scientific">Methanoplanus limicola DSM 2279</name>
    <dbReference type="NCBI Taxonomy" id="937775"/>
    <lineage>
        <taxon>Archaea</taxon>
        <taxon>Methanobacteriati</taxon>
        <taxon>Methanobacteriota</taxon>
        <taxon>Stenosarchaea group</taxon>
        <taxon>Methanomicrobia</taxon>
        <taxon>Methanomicrobiales</taxon>
        <taxon>Methanomicrobiaceae</taxon>
        <taxon>Methanoplanus</taxon>
    </lineage>
</organism>
<evidence type="ECO:0000313" key="2">
    <source>
        <dbReference type="EMBL" id="EHQ36940.1"/>
    </source>
</evidence>
<dbReference type="InterPro" id="IPR041682">
    <property type="entry name" value="AAA_14"/>
</dbReference>
<keyword evidence="3" id="KW-1185">Reference proteome</keyword>
<dbReference type="InterPro" id="IPR003593">
    <property type="entry name" value="AAA+_ATPase"/>
</dbReference>
<accession>H1YY05</accession>
<reference evidence="2 3" key="1">
    <citation type="submission" date="2011-10" db="EMBL/GenBank/DDBJ databases">
        <title>The Improved High-Quality Draft genome of Methanoplanus limicola DSM 2279.</title>
        <authorList>
            <consortium name="US DOE Joint Genome Institute (JGI-PGF)"/>
            <person name="Lucas S."/>
            <person name="Copeland A."/>
            <person name="Lapidus A."/>
            <person name="Glavina del Rio T."/>
            <person name="Dalin E."/>
            <person name="Tice H."/>
            <person name="Bruce D."/>
            <person name="Goodwin L."/>
            <person name="Pitluck S."/>
            <person name="Peters L."/>
            <person name="Mikhailova N."/>
            <person name="Lu M."/>
            <person name="Kyrpides N."/>
            <person name="Mavromatis K."/>
            <person name="Ivanova N."/>
            <person name="Markowitz V."/>
            <person name="Cheng J.-F."/>
            <person name="Hugenholtz P."/>
            <person name="Woyke T."/>
            <person name="Wu D."/>
            <person name="Wirth R."/>
            <person name="Brambilla E.-M."/>
            <person name="Klenk H.-P."/>
            <person name="Eisen J.A."/>
        </authorList>
    </citation>
    <scope>NUCLEOTIDE SEQUENCE [LARGE SCALE GENOMIC DNA]</scope>
    <source>
        <strain evidence="2 3">DSM 2279</strain>
    </source>
</reference>
<dbReference type="RefSeq" id="WP_004079659.1">
    <property type="nucleotide sequence ID" value="NZ_CM001436.1"/>
</dbReference>
<name>H1YY05_9EURY</name>
<dbReference type="InParanoid" id="H1YY05"/>
<dbReference type="Gene3D" id="3.40.50.300">
    <property type="entry name" value="P-loop containing nucleotide triphosphate hydrolases"/>
    <property type="match status" value="1"/>
</dbReference>
<proteinExistence type="predicted"/>
<evidence type="ECO:0000313" key="3">
    <source>
        <dbReference type="Proteomes" id="UP000005741"/>
    </source>
</evidence>
<dbReference type="EMBL" id="CM001436">
    <property type="protein sequence ID" value="EHQ36940.1"/>
    <property type="molecule type" value="Genomic_DNA"/>
</dbReference>
<sequence length="415" mass="48898">MISDRSLEELILDQHEVFVTKDPGVKREIDHLRYMRHNQIVVISGVRRCGKSTLMRQFADHYEEYYYINFDDERLINFKVSDFSRLMVIFKKIMKNVRTIFIDEIQNIEGWERFVRRIHDEGYKIFITGSNARLLSSELGTHLTGRYTKVELYPFSFSEFLDFRGIEPSRITSEKKADIIKCFDYYLENGGFPEFLKYGDTEFLKRSYDDIIYRDIIARHGIREVKSFLLLVQYINTNAAKDAGYASLAKAVGLKSPVSVRDYIGFLEEAYLVFELYRYDASLKRQYSGQKKMYVIDNGMRNTVSFRFSKDTGRLLENMILIELKRRESELFFFREKNECDFIICEGGHVTSAIQVSYELNGDNLKRETEGLRKAMASLDLKSGIILTYNQEEEIADKDGKIIYVMPAWRWLLER</sequence>
<dbReference type="HOGENOM" id="CLU_041527_0_0_2"/>
<dbReference type="SMART" id="SM00382">
    <property type="entry name" value="AAA"/>
    <property type="match status" value="1"/>
</dbReference>
<dbReference type="Pfam" id="PF13635">
    <property type="entry name" value="DUF4143"/>
    <property type="match status" value="1"/>
</dbReference>
<dbReference type="SUPFAM" id="SSF52540">
    <property type="entry name" value="P-loop containing nucleoside triphosphate hydrolases"/>
    <property type="match status" value="1"/>
</dbReference>
<dbReference type="Pfam" id="PF13173">
    <property type="entry name" value="AAA_14"/>
    <property type="match status" value="1"/>
</dbReference>
<dbReference type="AlphaFoldDB" id="H1YY05"/>
<dbReference type="PANTHER" id="PTHR33295:SF8">
    <property type="entry name" value="AAA+ ATPASE DOMAIN-CONTAINING PROTEIN"/>
    <property type="match status" value="1"/>
</dbReference>
<protein>
    <submittedName>
        <fullName evidence="2">AAA ATPase</fullName>
    </submittedName>
</protein>